<evidence type="ECO:0000256" key="4">
    <source>
        <dbReference type="ARBA" id="ARBA00023125"/>
    </source>
</evidence>
<dbReference type="InterPro" id="IPR013249">
    <property type="entry name" value="RNA_pol_sigma70_r4_t2"/>
</dbReference>
<comment type="similarity">
    <text evidence="1">Belongs to the sigma-70 factor family. ECF subfamily.</text>
</comment>
<proteinExistence type="inferred from homology"/>
<evidence type="ECO:0000256" key="2">
    <source>
        <dbReference type="ARBA" id="ARBA00023015"/>
    </source>
</evidence>
<dbReference type="NCBIfam" id="TIGR02937">
    <property type="entry name" value="sigma70-ECF"/>
    <property type="match status" value="1"/>
</dbReference>
<dbReference type="SUPFAM" id="SSF88946">
    <property type="entry name" value="Sigma2 domain of RNA polymerase sigma factors"/>
    <property type="match status" value="1"/>
</dbReference>
<evidence type="ECO:0000313" key="7">
    <source>
        <dbReference type="EMBL" id="KAA5541792.1"/>
    </source>
</evidence>
<dbReference type="Pfam" id="PF08281">
    <property type="entry name" value="Sigma70_r4_2"/>
    <property type="match status" value="1"/>
</dbReference>
<dbReference type="SUPFAM" id="SSF88659">
    <property type="entry name" value="Sigma3 and sigma4 domains of RNA polymerase sigma factors"/>
    <property type="match status" value="1"/>
</dbReference>
<gene>
    <name evidence="7" type="ORF">FYK55_16410</name>
</gene>
<dbReference type="Proteomes" id="UP000324479">
    <property type="component" value="Unassembled WGS sequence"/>
</dbReference>
<dbReference type="InterPro" id="IPR013325">
    <property type="entry name" value="RNA_pol_sigma_r2"/>
</dbReference>
<feature type="domain" description="RNA polymerase sigma factor 70 region 4 type 2" evidence="6">
    <location>
        <begin position="148"/>
        <end position="199"/>
    </location>
</feature>
<reference evidence="7 8" key="1">
    <citation type="submission" date="2019-08" db="EMBL/GenBank/DDBJ databases">
        <authorList>
            <person name="Dhanesh K."/>
            <person name="Kumar G."/>
            <person name="Sasikala C."/>
            <person name="Venkata Ramana C."/>
        </authorList>
    </citation>
    <scope>NUCLEOTIDE SEQUENCE [LARGE SCALE GENOMIC DNA]</scope>
    <source>
        <strain evidence="7 8">JC645</strain>
    </source>
</reference>
<dbReference type="GO" id="GO:0003677">
    <property type="term" value="F:DNA binding"/>
    <property type="evidence" value="ECO:0007669"/>
    <property type="project" value="UniProtKB-KW"/>
</dbReference>
<keyword evidence="8" id="KW-1185">Reference proteome</keyword>
<evidence type="ECO:0000313" key="8">
    <source>
        <dbReference type="Proteomes" id="UP000324479"/>
    </source>
</evidence>
<dbReference type="RefSeq" id="WP_150077526.1">
    <property type="nucleotide sequence ID" value="NZ_VWOX01000009.1"/>
</dbReference>
<sequence>MSAVFSPSDDDLLAAALRGDRTALATLMNRSRERLERIVELRMDQALQGRVDPADIVQETFVAALDRFAAYRDKDSPYPFFLWLRLETLQKLVDVHRFHLGTKMRSAYGEVSLHGGAPPVDSASMAGQLIGRASTASGVVMRAELSLMVEKALNDMSVEDREMLALRHFEELTNSETAAVLGISPTAACNRHVRALKRLRSVFQSLPDGLDGLWP</sequence>
<evidence type="ECO:0000256" key="1">
    <source>
        <dbReference type="ARBA" id="ARBA00010641"/>
    </source>
</evidence>
<dbReference type="InterPro" id="IPR013324">
    <property type="entry name" value="RNA_pol_sigma_r3/r4-like"/>
</dbReference>
<keyword evidence="3" id="KW-0731">Sigma factor</keyword>
<dbReference type="Gene3D" id="1.10.1740.10">
    <property type="match status" value="1"/>
</dbReference>
<dbReference type="GO" id="GO:0006352">
    <property type="term" value="P:DNA-templated transcription initiation"/>
    <property type="evidence" value="ECO:0007669"/>
    <property type="project" value="InterPro"/>
</dbReference>
<keyword evidence="4" id="KW-0238">DNA-binding</keyword>
<protein>
    <submittedName>
        <fullName evidence="7">Sigma-70 family RNA polymerase sigma factor</fullName>
    </submittedName>
</protein>
<dbReference type="InterPro" id="IPR039425">
    <property type="entry name" value="RNA_pol_sigma-70-like"/>
</dbReference>
<evidence type="ECO:0000259" key="6">
    <source>
        <dbReference type="Pfam" id="PF08281"/>
    </source>
</evidence>
<dbReference type="AlphaFoldDB" id="A0A5M6D6C3"/>
<name>A0A5M6D6C3_9BACT</name>
<comment type="caution">
    <text evidence="7">The sequence shown here is derived from an EMBL/GenBank/DDBJ whole genome shotgun (WGS) entry which is preliminary data.</text>
</comment>
<dbReference type="EMBL" id="VWOX01000009">
    <property type="protein sequence ID" value="KAA5541792.1"/>
    <property type="molecule type" value="Genomic_DNA"/>
</dbReference>
<dbReference type="PANTHER" id="PTHR43133:SF8">
    <property type="entry name" value="RNA POLYMERASE SIGMA FACTOR HI_1459-RELATED"/>
    <property type="match status" value="1"/>
</dbReference>
<accession>A0A5M6D6C3</accession>
<organism evidence="7 8">
    <name type="scientific">Roseiconus nitratireducens</name>
    <dbReference type="NCBI Taxonomy" id="2605748"/>
    <lineage>
        <taxon>Bacteria</taxon>
        <taxon>Pseudomonadati</taxon>
        <taxon>Planctomycetota</taxon>
        <taxon>Planctomycetia</taxon>
        <taxon>Pirellulales</taxon>
        <taxon>Pirellulaceae</taxon>
        <taxon>Roseiconus</taxon>
    </lineage>
</organism>
<evidence type="ECO:0000256" key="5">
    <source>
        <dbReference type="ARBA" id="ARBA00023163"/>
    </source>
</evidence>
<keyword evidence="5" id="KW-0804">Transcription</keyword>
<dbReference type="InterPro" id="IPR036388">
    <property type="entry name" value="WH-like_DNA-bd_sf"/>
</dbReference>
<dbReference type="CDD" id="cd06171">
    <property type="entry name" value="Sigma70_r4"/>
    <property type="match status" value="1"/>
</dbReference>
<dbReference type="Gene3D" id="1.10.10.10">
    <property type="entry name" value="Winged helix-like DNA-binding domain superfamily/Winged helix DNA-binding domain"/>
    <property type="match status" value="1"/>
</dbReference>
<dbReference type="GO" id="GO:0016987">
    <property type="term" value="F:sigma factor activity"/>
    <property type="evidence" value="ECO:0007669"/>
    <property type="project" value="UniProtKB-KW"/>
</dbReference>
<evidence type="ECO:0000256" key="3">
    <source>
        <dbReference type="ARBA" id="ARBA00023082"/>
    </source>
</evidence>
<keyword evidence="2" id="KW-0805">Transcription regulation</keyword>
<dbReference type="InterPro" id="IPR014284">
    <property type="entry name" value="RNA_pol_sigma-70_dom"/>
</dbReference>
<dbReference type="PANTHER" id="PTHR43133">
    <property type="entry name" value="RNA POLYMERASE ECF-TYPE SIGMA FACTO"/>
    <property type="match status" value="1"/>
</dbReference>